<gene>
    <name evidence="2" type="ORF">H9Q72_012432</name>
</gene>
<evidence type="ECO:0000313" key="3">
    <source>
        <dbReference type="Proteomes" id="UP000750502"/>
    </source>
</evidence>
<reference evidence="2" key="2">
    <citation type="submission" date="2020-10" db="EMBL/GenBank/DDBJ databases">
        <authorList>
            <person name="Peck L.D."/>
            <person name="Nowell R.W."/>
            <person name="Flood J."/>
            <person name="Ryan M.J."/>
            <person name="Barraclough T.G."/>
        </authorList>
    </citation>
    <scope>NUCLEOTIDE SEQUENCE</scope>
    <source>
        <strain evidence="2">IMI 127659i</strain>
    </source>
</reference>
<dbReference type="OrthoDB" id="21615at2759"/>
<dbReference type="InterPro" id="IPR036291">
    <property type="entry name" value="NAD(P)-bd_dom_sf"/>
</dbReference>
<accession>A0A9P7KW39</accession>
<organism evidence="2 3">
    <name type="scientific">Fusarium xylarioides</name>
    <dbReference type="NCBI Taxonomy" id="221167"/>
    <lineage>
        <taxon>Eukaryota</taxon>
        <taxon>Fungi</taxon>
        <taxon>Dikarya</taxon>
        <taxon>Ascomycota</taxon>
        <taxon>Pezizomycotina</taxon>
        <taxon>Sordariomycetes</taxon>
        <taxon>Hypocreomycetidae</taxon>
        <taxon>Hypocreales</taxon>
        <taxon>Nectriaceae</taxon>
        <taxon>Fusarium</taxon>
        <taxon>Fusarium fujikuroi species complex</taxon>
    </lineage>
</organism>
<dbReference type="InterPro" id="IPR006115">
    <property type="entry name" value="6PGDH_NADP-bd"/>
</dbReference>
<dbReference type="PANTHER" id="PTHR22981">
    <property type="entry name" value="3-HYDROXYISOBUTYRATE DEHYDROGENASE-RELATED"/>
    <property type="match status" value="1"/>
</dbReference>
<dbReference type="GO" id="GO:0005739">
    <property type="term" value="C:mitochondrion"/>
    <property type="evidence" value="ECO:0007669"/>
    <property type="project" value="TreeGrafter"/>
</dbReference>
<dbReference type="AlphaFoldDB" id="A0A9P7KW39"/>
<reference evidence="2" key="1">
    <citation type="journal article" date="2020" name="bioRxiv">
        <title>Historical genomics reveals the evolutionary mechanisms behind multiple outbreaks of the host-specific coffee wilt pathogen Fusarium xylarioides.</title>
        <authorList>
            <person name="Peck D."/>
            <person name="Nowell R.W."/>
            <person name="Flood J."/>
            <person name="Ryan M.J."/>
            <person name="Barraclough T.G."/>
        </authorList>
    </citation>
    <scope>NUCLEOTIDE SEQUENCE</scope>
    <source>
        <strain evidence="2">IMI 127659i</strain>
    </source>
</reference>
<dbReference type="SUPFAM" id="SSF51735">
    <property type="entry name" value="NAD(P)-binding Rossmann-fold domains"/>
    <property type="match status" value="1"/>
</dbReference>
<dbReference type="PANTHER" id="PTHR22981:SF81">
    <property type="entry name" value="DEHYDROGENASE, PUTATIVE-RELATED"/>
    <property type="match status" value="1"/>
</dbReference>
<dbReference type="Proteomes" id="UP000750502">
    <property type="component" value="Unassembled WGS sequence"/>
</dbReference>
<dbReference type="GO" id="GO:0006574">
    <property type="term" value="P:L-valine catabolic process"/>
    <property type="evidence" value="ECO:0007669"/>
    <property type="project" value="TreeGrafter"/>
</dbReference>
<protein>
    <recommendedName>
        <fullName evidence="1">6-phosphogluconate dehydrogenase NADP-binding domain-containing protein</fullName>
    </recommendedName>
</protein>
<dbReference type="GO" id="GO:0050661">
    <property type="term" value="F:NADP binding"/>
    <property type="evidence" value="ECO:0007669"/>
    <property type="project" value="InterPro"/>
</dbReference>
<dbReference type="Gene3D" id="3.40.50.720">
    <property type="entry name" value="NAD(P)-binding Rossmann-like Domain"/>
    <property type="match status" value="1"/>
</dbReference>
<evidence type="ECO:0000313" key="2">
    <source>
        <dbReference type="EMBL" id="KAG5759441.1"/>
    </source>
</evidence>
<proteinExistence type="predicted"/>
<dbReference type="GO" id="GO:0008442">
    <property type="term" value="F:3-hydroxyisobutyrate dehydrogenase activity"/>
    <property type="evidence" value="ECO:0007669"/>
    <property type="project" value="TreeGrafter"/>
</dbReference>
<dbReference type="Pfam" id="PF03446">
    <property type="entry name" value="NAD_binding_2"/>
    <property type="match status" value="1"/>
</dbReference>
<dbReference type="EMBL" id="JADFTT010000662">
    <property type="protein sequence ID" value="KAG5759441.1"/>
    <property type="molecule type" value="Genomic_DNA"/>
</dbReference>
<evidence type="ECO:0000259" key="1">
    <source>
        <dbReference type="Pfam" id="PF03446"/>
    </source>
</evidence>
<name>A0A9P7KW39_9HYPO</name>
<comment type="caution">
    <text evidence="2">The sequence shown here is derived from an EMBL/GenBank/DDBJ whole genome shotgun (WGS) entry which is preliminary data.</text>
</comment>
<feature type="domain" description="6-phosphogluconate dehydrogenase NADP-binding" evidence="1">
    <location>
        <begin position="5"/>
        <end position="118"/>
    </location>
</feature>
<sequence>MAPNIQNNMSADKTLYVFDIVHASCNRFQNGFGGIGPVRIVKSPKEAVSAAAIVVSMVPGPNQVRTVYLSDVDGVIAGPESPGKILLDFSTVDIETAKEVAAVIMKARCGIYVDAPVSLYL</sequence>
<keyword evidence="3" id="KW-1185">Reference proteome</keyword>